<keyword evidence="1" id="KW-0614">Plasmid</keyword>
<gene>
    <name evidence="1" type="ORF">JWJ88_21195</name>
</gene>
<accession>A0ABX7JPP5</accession>
<evidence type="ECO:0000313" key="1">
    <source>
        <dbReference type="EMBL" id="QRZ16065.1"/>
    </source>
</evidence>
<organism evidence="1 2">
    <name type="scientific">Paracoccus methylovorus</name>
    <dbReference type="NCBI Taxonomy" id="2812658"/>
    <lineage>
        <taxon>Bacteria</taxon>
        <taxon>Pseudomonadati</taxon>
        <taxon>Pseudomonadota</taxon>
        <taxon>Alphaproteobacteria</taxon>
        <taxon>Rhodobacterales</taxon>
        <taxon>Paracoccaceae</taxon>
        <taxon>Paracoccus</taxon>
    </lineage>
</organism>
<dbReference type="EMBL" id="CP070372">
    <property type="protein sequence ID" value="QRZ16065.1"/>
    <property type="molecule type" value="Genomic_DNA"/>
</dbReference>
<proteinExistence type="predicted"/>
<evidence type="ECO:0000313" key="2">
    <source>
        <dbReference type="Proteomes" id="UP000663629"/>
    </source>
</evidence>
<sequence>MRLRIQSTSATKIRREPMIHSIQSRSRYLLGALALGTLMLPALAHAEYDGLPCTFIWNPDITEMVDTTPFKKDGPYRIGFANASQADLWLVTFARASSIRPRSAST</sequence>
<keyword evidence="2" id="KW-1185">Reference proteome</keyword>
<name>A0ABX7JPP5_9RHOB</name>
<dbReference type="RefSeq" id="WP_205296953.1">
    <property type="nucleotide sequence ID" value="NZ_CP070372.1"/>
</dbReference>
<protein>
    <submittedName>
        <fullName evidence="1">Uncharacterized protein</fullName>
    </submittedName>
</protein>
<reference evidence="1 2" key="1">
    <citation type="submission" date="2021-02" db="EMBL/GenBank/DDBJ databases">
        <title>Paracoccus methylovroum sp.nov., a new methanol and methylamine utilizing methylotrophic denitrifer.</title>
        <authorList>
            <person name="Timsy T."/>
            <person name="Behrendt U."/>
            <person name="Ulrich A."/>
            <person name="Spanner T."/>
            <person name="Foesel B.U."/>
            <person name="Horn M.A."/>
            <person name="Kolb S."/>
        </authorList>
    </citation>
    <scope>NUCLEOTIDE SEQUENCE [LARGE SCALE GENOMIC DNA]</scope>
    <source>
        <strain evidence="1 2">H4-D09</strain>
        <plasmid evidence="1 2">p2</plasmid>
    </source>
</reference>
<geneLocation type="plasmid" evidence="1 2">
    <name>p2</name>
</geneLocation>
<dbReference type="Proteomes" id="UP000663629">
    <property type="component" value="Plasmid p2"/>
</dbReference>